<dbReference type="AlphaFoldDB" id="A0A399EF14"/>
<dbReference type="EMBL" id="QWKZ01000112">
    <property type="protein sequence ID" value="RIH82376.1"/>
    <property type="molecule type" value="Genomic_DNA"/>
</dbReference>
<name>A0A399EF14_9DEIN</name>
<gene>
    <name evidence="1" type="ORF">Mlute_02514</name>
</gene>
<dbReference type="RefSeq" id="WP_119361030.1">
    <property type="nucleotide sequence ID" value="NZ_QWKZ01000112.1"/>
</dbReference>
<protein>
    <recommendedName>
        <fullName evidence="3">Copper chaperone PCu(A)C</fullName>
    </recommendedName>
</protein>
<comment type="caution">
    <text evidence="1">The sequence shown here is derived from an EMBL/GenBank/DDBJ whole genome shotgun (WGS) entry which is preliminary data.</text>
</comment>
<evidence type="ECO:0000313" key="2">
    <source>
        <dbReference type="Proteomes" id="UP000265800"/>
    </source>
</evidence>
<reference evidence="1 2" key="1">
    <citation type="submission" date="2018-08" db="EMBL/GenBank/DDBJ databases">
        <title>Meiothermus luteus KCTC 52599 genome sequencing project.</title>
        <authorList>
            <person name="Da Costa M.S."/>
            <person name="Albuquerque L."/>
            <person name="Raposo P."/>
            <person name="Froufe H.J.C."/>
            <person name="Barroso C.S."/>
            <person name="Egas C."/>
        </authorList>
    </citation>
    <scope>NUCLEOTIDE SEQUENCE [LARGE SCALE GENOMIC DNA]</scope>
    <source>
        <strain evidence="1 2">KCTC 52599</strain>
    </source>
</reference>
<proteinExistence type="predicted"/>
<dbReference type="Proteomes" id="UP000265800">
    <property type="component" value="Unassembled WGS sequence"/>
</dbReference>
<dbReference type="InterPro" id="IPR036182">
    <property type="entry name" value="PCuAC_sf"/>
</dbReference>
<sequence length="101" mass="11321">MLAFFFLGLSLAQHDHSQHGHGSSMPQGRMSPIQVCLVSGWVRQVPSSLRDTTVYFVLQNPTSAELRLIGGESPVAQGVMLIRLLFEGSREARIELRMERR</sequence>
<evidence type="ECO:0008006" key="3">
    <source>
        <dbReference type="Google" id="ProtNLM"/>
    </source>
</evidence>
<dbReference type="Gene3D" id="2.60.40.1890">
    <property type="entry name" value="PCu(A)C copper chaperone"/>
    <property type="match status" value="1"/>
</dbReference>
<evidence type="ECO:0000313" key="1">
    <source>
        <dbReference type="EMBL" id="RIH82376.1"/>
    </source>
</evidence>
<organism evidence="1 2">
    <name type="scientific">Meiothermus luteus</name>
    <dbReference type="NCBI Taxonomy" id="2026184"/>
    <lineage>
        <taxon>Bacteria</taxon>
        <taxon>Thermotogati</taxon>
        <taxon>Deinococcota</taxon>
        <taxon>Deinococci</taxon>
        <taxon>Thermales</taxon>
        <taxon>Thermaceae</taxon>
        <taxon>Meiothermus</taxon>
    </lineage>
</organism>
<accession>A0A399EF14</accession>
<keyword evidence="2" id="KW-1185">Reference proteome</keyword>
<dbReference type="SUPFAM" id="SSF110087">
    <property type="entry name" value="DR1885-like metal-binding protein"/>
    <property type="match status" value="1"/>
</dbReference>